<feature type="region of interest" description="Disordered" evidence="1">
    <location>
        <begin position="70"/>
        <end position="95"/>
    </location>
</feature>
<dbReference type="InterPro" id="IPR004332">
    <property type="entry name" value="Transposase_MuDR"/>
</dbReference>
<evidence type="ECO:0000313" key="5">
    <source>
        <dbReference type="Proteomes" id="UP001419268"/>
    </source>
</evidence>
<feature type="region of interest" description="Disordered" evidence="1">
    <location>
        <begin position="522"/>
        <end position="551"/>
    </location>
</feature>
<proteinExistence type="predicted"/>
<dbReference type="Pfam" id="PF26130">
    <property type="entry name" value="PB1-like"/>
    <property type="match status" value="1"/>
</dbReference>
<dbReference type="AlphaFoldDB" id="A0AAP0K955"/>
<evidence type="ECO:0000259" key="2">
    <source>
        <dbReference type="Pfam" id="PF03108"/>
    </source>
</evidence>
<comment type="caution">
    <text evidence="4">The sequence shown here is derived from an EMBL/GenBank/DDBJ whole genome shotgun (WGS) entry which is preliminary data.</text>
</comment>
<accession>A0AAP0K955</accession>
<protein>
    <recommendedName>
        <fullName evidence="6">Transposase MuDR plant domain-containing protein</fullName>
    </recommendedName>
</protein>
<gene>
    <name evidence="4" type="ORF">Scep_007120</name>
</gene>
<reference evidence="4 5" key="1">
    <citation type="submission" date="2024-01" db="EMBL/GenBank/DDBJ databases">
        <title>Genome assemblies of Stephania.</title>
        <authorList>
            <person name="Yang L."/>
        </authorList>
    </citation>
    <scope>NUCLEOTIDE SEQUENCE [LARGE SCALE GENOMIC DNA]</scope>
    <source>
        <strain evidence="4">JXDWG</strain>
        <tissue evidence="4">Leaf</tissue>
    </source>
</reference>
<dbReference type="PANTHER" id="PTHR31973:SF189">
    <property type="entry name" value="TRANSPOSASE, MUDR, PLANT, MULE TRANSPOSASE DOMAIN PROTEIN-RELATED"/>
    <property type="match status" value="1"/>
</dbReference>
<dbReference type="PANTHER" id="PTHR31973">
    <property type="entry name" value="POLYPROTEIN, PUTATIVE-RELATED"/>
    <property type="match status" value="1"/>
</dbReference>
<evidence type="ECO:0008006" key="6">
    <source>
        <dbReference type="Google" id="ProtNLM"/>
    </source>
</evidence>
<sequence length="551" mass="62301">MLSQIMAGRGKGRGRREVPTIPSVDEDRNNANKIKILEEKMKEQGQLLALQNSLIERQGSQITEMMNLMRDQRKQSQATTPSRDEVWPRGGVPPVTANITTKATATTTTAIAPLVVSNLAARNVTPPMIDSALDVPIEQSKIMKDFMRLEKKLKLVLHFDGKFVNDPVLKYINGLEYIFNGFDPNFLSISRIEKMLEVGMICTSVCRICILEPSKTLNDGLYWVTDDDDIKTVMRLIMSTSKELHVFVVDEDDADKVIPEANDGVEEENNEARQHDHIGAEPEMDRTCDEAVGPECVHGRDLGLSSYWDLNGVDEGATGNNATRARRATANRSKSIVRHNGSLNEADRDIIEVGVDAESAYEQEADITKDQEYDNNSNNPTFTLGMVFQDAQQLREAVDKYAITRGIQLVWVKNEPKRLRAKCQPQCPFVLFASGIRNEQGLKIKTLNLKHKCRRIFHNKRCSAKYLVGYFKEKILEKPNITVKEMKAEVERDLKVQVSECKCKRAKRILIEGMDDSFREKCKRTKTPKTSNSKKRAKTGRSDQALLVQRN</sequence>
<dbReference type="Pfam" id="PF03108">
    <property type="entry name" value="DBD_Tnp_Mut"/>
    <property type="match status" value="1"/>
</dbReference>
<dbReference type="InterPro" id="IPR058594">
    <property type="entry name" value="PB1-like_dom_pln"/>
</dbReference>
<name>A0AAP0K955_9MAGN</name>
<feature type="domain" description="Transposase MuDR plant" evidence="2">
    <location>
        <begin position="382"/>
        <end position="441"/>
    </location>
</feature>
<feature type="region of interest" description="Disordered" evidence="1">
    <location>
        <begin position="1"/>
        <end position="26"/>
    </location>
</feature>
<dbReference type="EMBL" id="JBBNAG010000003">
    <property type="protein sequence ID" value="KAK9148363.1"/>
    <property type="molecule type" value="Genomic_DNA"/>
</dbReference>
<organism evidence="4 5">
    <name type="scientific">Stephania cephalantha</name>
    <dbReference type="NCBI Taxonomy" id="152367"/>
    <lineage>
        <taxon>Eukaryota</taxon>
        <taxon>Viridiplantae</taxon>
        <taxon>Streptophyta</taxon>
        <taxon>Embryophyta</taxon>
        <taxon>Tracheophyta</taxon>
        <taxon>Spermatophyta</taxon>
        <taxon>Magnoliopsida</taxon>
        <taxon>Ranunculales</taxon>
        <taxon>Menispermaceae</taxon>
        <taxon>Menispermoideae</taxon>
        <taxon>Cissampelideae</taxon>
        <taxon>Stephania</taxon>
    </lineage>
</organism>
<feature type="compositionally biased region" description="Basic residues" evidence="1">
    <location>
        <begin position="522"/>
        <end position="539"/>
    </location>
</feature>
<dbReference type="Proteomes" id="UP001419268">
    <property type="component" value="Unassembled WGS sequence"/>
</dbReference>
<keyword evidence="5" id="KW-1185">Reference proteome</keyword>
<evidence type="ECO:0000313" key="4">
    <source>
        <dbReference type="EMBL" id="KAK9148363.1"/>
    </source>
</evidence>
<evidence type="ECO:0000256" key="1">
    <source>
        <dbReference type="SAM" id="MobiDB-lite"/>
    </source>
</evidence>
<evidence type="ECO:0000259" key="3">
    <source>
        <dbReference type="Pfam" id="PF26130"/>
    </source>
</evidence>
<feature type="domain" description="PB1-like" evidence="3">
    <location>
        <begin position="151"/>
        <end position="248"/>
    </location>
</feature>